<evidence type="ECO:0000313" key="9">
    <source>
        <dbReference type="WBParaSite" id="nRc.2.0.1.t18674-RA"/>
    </source>
</evidence>
<evidence type="ECO:0000256" key="2">
    <source>
        <dbReference type="ARBA" id="ARBA00022737"/>
    </source>
</evidence>
<keyword evidence="2" id="KW-0677">Repeat</keyword>
<dbReference type="Pfam" id="PF13855">
    <property type="entry name" value="LRR_8"/>
    <property type="match status" value="1"/>
</dbReference>
<keyword evidence="1" id="KW-0433">Leucine-rich repeat</keyword>
<keyword evidence="6" id="KW-1133">Transmembrane helix</keyword>
<evidence type="ECO:0000256" key="4">
    <source>
        <dbReference type="PROSITE-ProRule" id="PRU00723"/>
    </source>
</evidence>
<evidence type="ECO:0000313" key="8">
    <source>
        <dbReference type="Proteomes" id="UP000887565"/>
    </source>
</evidence>
<feature type="compositionally biased region" description="Basic and acidic residues" evidence="5">
    <location>
        <begin position="597"/>
        <end position="606"/>
    </location>
</feature>
<feature type="compositionally biased region" description="Basic and acidic residues" evidence="5">
    <location>
        <begin position="572"/>
        <end position="588"/>
    </location>
</feature>
<dbReference type="Pfam" id="PF00560">
    <property type="entry name" value="LRR_1"/>
    <property type="match status" value="1"/>
</dbReference>
<dbReference type="PANTHER" id="PTHR45752:SF195">
    <property type="entry name" value="LEUCINE-RICH REPEAT (LRR) FAMILY PROTEIN-RELATED"/>
    <property type="match status" value="1"/>
</dbReference>
<protein>
    <submittedName>
        <fullName evidence="9">C3H1-type domain-containing protein</fullName>
    </submittedName>
</protein>
<keyword evidence="4" id="KW-0479">Metal-binding</keyword>
<feature type="domain" description="C3H1-type" evidence="7">
    <location>
        <begin position="509"/>
        <end position="536"/>
    </location>
</feature>
<evidence type="ECO:0000256" key="3">
    <source>
        <dbReference type="ARBA" id="ARBA00023786"/>
    </source>
</evidence>
<feature type="transmembrane region" description="Helical" evidence="6">
    <location>
        <begin position="247"/>
        <end position="270"/>
    </location>
</feature>
<sequence>MGDKLKIGFLKSKLDENRLDLSLSEFTTVPVKEIMELKKVTELDLSRNRLEQLPKDFPTLINLTEIDLSSNRLFSLPEKFGNLSQLQRLDLYKNNITDLPLSFSKLKQLKWLDLKDNPLNAELRNVAGDCSNENECRQAAVKVVQYMQKLQADADRERQKRVNQEKEQEVAKKRKEDDKLKSNQPDKRKQKDKKSDLDGVANSKPDSNSKSKDKKKDKNYAKRKQNACSEEKNKSRFLGLIRSLCKLIFYSVVLIALTSLILMLNCSTWYGEKFLPHSDTLCHDLYHFSTTGRLQKTWDHKKSWSAVVNRTAENYRLTAEKIRNFDYKSWKGFLSEQFSSLRATVINLVEKIRPNVENGFLWLVNFVRIWAVVTFRAIILVASNVTELSKELFNWTTNMSNEAQQDVCRDYLNKICTRGRKCRYFHPPRVDDFTEDSCGRSFSNVSDTDLEIDFSFCLDFQSNPRGCDRTTCRYLHCSKESAEEYQHTGKIDLELARSIAAANPNITEIAGRQLCKEFKYQRCARDLACKFWHIQPLFEQERRFGLHKSCASIPPEEPPSYSHPPDSNYDYPPKRNYRDDRFKIHGDYGRPSARKRARDEPEIPLK</sequence>
<evidence type="ECO:0000256" key="5">
    <source>
        <dbReference type="SAM" id="MobiDB-lite"/>
    </source>
</evidence>
<evidence type="ECO:0000256" key="1">
    <source>
        <dbReference type="ARBA" id="ARBA00022614"/>
    </source>
</evidence>
<keyword evidence="6" id="KW-0472">Membrane</keyword>
<dbReference type="Gene3D" id="3.80.10.10">
    <property type="entry name" value="Ribonuclease Inhibitor"/>
    <property type="match status" value="1"/>
</dbReference>
<dbReference type="WBParaSite" id="nRc.2.0.1.t18674-RA">
    <property type="protein sequence ID" value="nRc.2.0.1.t18674-RA"/>
    <property type="gene ID" value="nRc.2.0.1.g18674"/>
</dbReference>
<feature type="transmembrane region" description="Helical" evidence="6">
    <location>
        <begin position="360"/>
        <end position="382"/>
    </location>
</feature>
<dbReference type="InterPro" id="IPR003591">
    <property type="entry name" value="Leu-rich_rpt_typical-subtyp"/>
</dbReference>
<feature type="region of interest" description="Disordered" evidence="5">
    <location>
        <begin position="152"/>
        <end position="227"/>
    </location>
</feature>
<dbReference type="PROSITE" id="PS51450">
    <property type="entry name" value="LRR"/>
    <property type="match status" value="2"/>
</dbReference>
<feature type="compositionally biased region" description="Basic and acidic residues" evidence="5">
    <location>
        <begin position="152"/>
        <end position="197"/>
    </location>
</feature>
<dbReference type="PANTHER" id="PTHR45752">
    <property type="entry name" value="LEUCINE-RICH REPEAT-CONTAINING"/>
    <property type="match status" value="1"/>
</dbReference>
<evidence type="ECO:0000259" key="7">
    <source>
        <dbReference type="PROSITE" id="PS50103"/>
    </source>
</evidence>
<dbReference type="InterPro" id="IPR050715">
    <property type="entry name" value="LRR-SigEffector_domain"/>
</dbReference>
<feature type="compositionally biased region" description="Basic and acidic residues" evidence="5">
    <location>
        <begin position="207"/>
        <end position="220"/>
    </location>
</feature>
<comment type="similarity">
    <text evidence="3">Belongs to the SHOC2 family.</text>
</comment>
<dbReference type="InterPro" id="IPR032675">
    <property type="entry name" value="LRR_dom_sf"/>
</dbReference>
<dbReference type="SMART" id="SM00365">
    <property type="entry name" value="LRR_SD22"/>
    <property type="match status" value="3"/>
</dbReference>
<feature type="domain" description="C3H1-type" evidence="7">
    <location>
        <begin position="402"/>
        <end position="429"/>
    </location>
</feature>
<dbReference type="SUPFAM" id="SSF52058">
    <property type="entry name" value="L domain-like"/>
    <property type="match status" value="1"/>
</dbReference>
<accession>A0A915IX55</accession>
<dbReference type="Proteomes" id="UP000887565">
    <property type="component" value="Unplaced"/>
</dbReference>
<keyword evidence="4" id="KW-0862">Zinc</keyword>
<dbReference type="InterPro" id="IPR000571">
    <property type="entry name" value="Znf_CCCH"/>
</dbReference>
<feature type="zinc finger region" description="C3H1-type" evidence="4">
    <location>
        <begin position="509"/>
        <end position="536"/>
    </location>
</feature>
<proteinExistence type="inferred from homology"/>
<dbReference type="GO" id="GO:0008270">
    <property type="term" value="F:zinc ion binding"/>
    <property type="evidence" value="ECO:0007669"/>
    <property type="project" value="UniProtKB-KW"/>
</dbReference>
<organism evidence="8 9">
    <name type="scientific">Romanomermis culicivorax</name>
    <name type="common">Nematode worm</name>
    <dbReference type="NCBI Taxonomy" id="13658"/>
    <lineage>
        <taxon>Eukaryota</taxon>
        <taxon>Metazoa</taxon>
        <taxon>Ecdysozoa</taxon>
        <taxon>Nematoda</taxon>
        <taxon>Enoplea</taxon>
        <taxon>Dorylaimia</taxon>
        <taxon>Mermithida</taxon>
        <taxon>Mermithoidea</taxon>
        <taxon>Mermithidae</taxon>
        <taxon>Romanomermis</taxon>
    </lineage>
</organism>
<feature type="zinc finger region" description="C3H1-type" evidence="4">
    <location>
        <begin position="402"/>
        <end position="429"/>
    </location>
</feature>
<feature type="region of interest" description="Disordered" evidence="5">
    <location>
        <begin position="555"/>
        <end position="606"/>
    </location>
</feature>
<dbReference type="SMART" id="SM00369">
    <property type="entry name" value="LRR_TYP"/>
    <property type="match status" value="4"/>
</dbReference>
<dbReference type="PROSITE" id="PS50103">
    <property type="entry name" value="ZF_C3H1"/>
    <property type="match status" value="2"/>
</dbReference>
<keyword evidence="8" id="KW-1185">Reference proteome</keyword>
<evidence type="ECO:0000256" key="6">
    <source>
        <dbReference type="SAM" id="Phobius"/>
    </source>
</evidence>
<dbReference type="Gene3D" id="3.30.1370.210">
    <property type="match status" value="1"/>
</dbReference>
<dbReference type="SMART" id="SM00356">
    <property type="entry name" value="ZnF_C3H1"/>
    <property type="match status" value="2"/>
</dbReference>
<keyword evidence="4" id="KW-0863">Zinc-finger</keyword>
<keyword evidence="6" id="KW-0812">Transmembrane</keyword>
<name>A0A915IX55_ROMCU</name>
<dbReference type="AlphaFoldDB" id="A0A915IX55"/>
<dbReference type="InterPro" id="IPR001611">
    <property type="entry name" value="Leu-rich_rpt"/>
</dbReference>
<reference evidence="9" key="1">
    <citation type="submission" date="2022-11" db="UniProtKB">
        <authorList>
            <consortium name="WormBaseParasite"/>
        </authorList>
    </citation>
    <scope>IDENTIFICATION</scope>
</reference>